<dbReference type="EMBL" id="JBHSEH010000016">
    <property type="protein sequence ID" value="MFC4427082.1"/>
    <property type="molecule type" value="Genomic_DNA"/>
</dbReference>
<feature type="signal peptide" evidence="1">
    <location>
        <begin position="1"/>
        <end position="19"/>
    </location>
</feature>
<dbReference type="InterPro" id="IPR025493">
    <property type="entry name" value="DUF4384"/>
</dbReference>
<dbReference type="PANTHER" id="PTHR36194:SF1">
    <property type="entry name" value="S-LAYER-LIKE PROTEIN"/>
    <property type="match status" value="1"/>
</dbReference>
<dbReference type="PANTHER" id="PTHR36194">
    <property type="entry name" value="S-LAYER-LIKE PROTEIN"/>
    <property type="match status" value="1"/>
</dbReference>
<dbReference type="RefSeq" id="WP_380040213.1">
    <property type="nucleotide sequence ID" value="NZ_JBHSEH010000016.1"/>
</dbReference>
<evidence type="ECO:0000256" key="1">
    <source>
        <dbReference type="SAM" id="SignalP"/>
    </source>
</evidence>
<sequence length="283" mass="30454">MKRMLLTAGIVLGASVGYAQTGPKITSQSIIVNPVVSPLKVSVWTAKDTTGNAVPTYVAGDKITLNVKTTQDAYVYLFNVDQKGTISLILPNRFSSGKNFVKANTTKAFPSPEDKFTFDIAGPAGLNKVLALASKTELDLDDIAQFTEDQQTGFATVTIKGGQNGLAQALSIVVKPLPSKDWVTDVAQYKISSTVAAPPVPVTTTSTWKTTYKAASSMTLSRVYSFYANQLKAQGYVEEEKITGRYQVVGSLKFETDVDATLTVKQRPGTNTYDVVITRKTTG</sequence>
<feature type="chain" id="PRO_5045849265" evidence="1">
    <location>
        <begin position="20"/>
        <end position="283"/>
    </location>
</feature>
<reference evidence="4" key="1">
    <citation type="journal article" date="2019" name="Int. J. Syst. Evol. Microbiol.">
        <title>The Global Catalogue of Microorganisms (GCM) 10K type strain sequencing project: providing services to taxonomists for standard genome sequencing and annotation.</title>
        <authorList>
            <consortium name="The Broad Institute Genomics Platform"/>
            <consortium name="The Broad Institute Genome Sequencing Center for Infectious Disease"/>
            <person name="Wu L."/>
            <person name="Ma J."/>
        </authorList>
    </citation>
    <scope>NUCLEOTIDE SEQUENCE [LARGE SCALE GENOMIC DNA]</scope>
    <source>
        <strain evidence="4">CCUG 56029</strain>
    </source>
</reference>
<protein>
    <submittedName>
        <fullName evidence="3">DUF4384 domain-containing protein</fullName>
    </submittedName>
</protein>
<proteinExistence type="predicted"/>
<keyword evidence="4" id="KW-1185">Reference proteome</keyword>
<accession>A0ABV8XR49</accession>
<comment type="caution">
    <text evidence="3">The sequence shown here is derived from an EMBL/GenBank/DDBJ whole genome shotgun (WGS) entry which is preliminary data.</text>
</comment>
<organism evidence="3 4">
    <name type="scientific">Deinococcus navajonensis</name>
    <dbReference type="NCBI Taxonomy" id="309884"/>
    <lineage>
        <taxon>Bacteria</taxon>
        <taxon>Thermotogati</taxon>
        <taxon>Deinococcota</taxon>
        <taxon>Deinococci</taxon>
        <taxon>Deinococcales</taxon>
        <taxon>Deinococcaceae</taxon>
        <taxon>Deinococcus</taxon>
    </lineage>
</organism>
<name>A0ABV8XR49_9DEIO</name>
<dbReference type="Pfam" id="PF14326">
    <property type="entry name" value="DUF4384"/>
    <property type="match status" value="1"/>
</dbReference>
<evidence type="ECO:0000313" key="4">
    <source>
        <dbReference type="Proteomes" id="UP001595998"/>
    </source>
</evidence>
<feature type="domain" description="DUF4384" evidence="2">
    <location>
        <begin position="56"/>
        <end position="136"/>
    </location>
</feature>
<evidence type="ECO:0000259" key="2">
    <source>
        <dbReference type="Pfam" id="PF14326"/>
    </source>
</evidence>
<gene>
    <name evidence="3" type="ORF">ACFOZ9_12760</name>
</gene>
<dbReference type="Proteomes" id="UP001595998">
    <property type="component" value="Unassembled WGS sequence"/>
</dbReference>
<evidence type="ECO:0000313" key="3">
    <source>
        <dbReference type="EMBL" id="MFC4427082.1"/>
    </source>
</evidence>
<keyword evidence="1" id="KW-0732">Signal</keyword>